<dbReference type="PANTHER" id="PTHR42844">
    <property type="entry name" value="DIHYDRONEOPTERIN ALDOLASE 1-RELATED"/>
    <property type="match status" value="1"/>
</dbReference>
<reference evidence="16 17" key="1">
    <citation type="submission" date="2016-10" db="EMBL/GenBank/DDBJ databases">
        <authorList>
            <person name="de Groot N.N."/>
        </authorList>
    </citation>
    <scope>NUCLEOTIDE SEQUENCE [LARGE SCALE GENOMIC DNA]</scope>
    <source>
        <strain evidence="16">1</strain>
    </source>
</reference>
<dbReference type="FunFam" id="3.30.1130.10:FF:000002">
    <property type="entry name" value="7,8-dihydroneopterin aldolase"/>
    <property type="match status" value="1"/>
</dbReference>
<evidence type="ECO:0000256" key="1">
    <source>
        <dbReference type="ARBA" id="ARBA00000693"/>
    </source>
</evidence>
<protein>
    <recommendedName>
        <fullName evidence="7">Dihydroneopterin aldolase</fullName>
        <ecNumber evidence="6">4.1.2.25</ecNumber>
        <ecNumber evidence="5">5.1.99.8</ecNumber>
    </recommendedName>
    <alternativeName>
        <fullName evidence="12">7,8-dihydroneopterin 2'-epimerase</fullName>
    </alternativeName>
    <alternativeName>
        <fullName evidence="14">7,8-dihydroneopterin aldolase</fullName>
    </alternativeName>
    <alternativeName>
        <fullName evidence="11">7,8-dihydroneopterin epimerase</fullName>
    </alternativeName>
    <alternativeName>
        <fullName evidence="13">Dihydroneopterin epimerase</fullName>
    </alternativeName>
</protein>
<comment type="catalytic activity">
    <reaction evidence="1">
        <text>7,8-dihydroneopterin = 7,8-dihydromonapterin</text>
        <dbReference type="Rhea" id="RHEA:45328"/>
        <dbReference type="ChEBI" id="CHEBI:17001"/>
        <dbReference type="ChEBI" id="CHEBI:71175"/>
        <dbReference type="EC" id="5.1.99.8"/>
    </reaction>
</comment>
<dbReference type="EC" id="5.1.99.8" evidence="5"/>
<dbReference type="NCBIfam" id="TIGR00526">
    <property type="entry name" value="folB_dom"/>
    <property type="match status" value="1"/>
</dbReference>
<dbReference type="SMART" id="SM00905">
    <property type="entry name" value="FolB"/>
    <property type="match status" value="1"/>
</dbReference>
<evidence type="ECO:0000313" key="16">
    <source>
        <dbReference type="EMBL" id="SCZ85169.1"/>
    </source>
</evidence>
<comment type="catalytic activity">
    <reaction evidence="2">
        <text>7,8-dihydroneopterin = 6-hydroxymethyl-7,8-dihydropterin + glycolaldehyde</text>
        <dbReference type="Rhea" id="RHEA:10540"/>
        <dbReference type="ChEBI" id="CHEBI:17001"/>
        <dbReference type="ChEBI" id="CHEBI:17071"/>
        <dbReference type="ChEBI" id="CHEBI:44841"/>
        <dbReference type="EC" id="4.1.2.25"/>
    </reaction>
</comment>
<dbReference type="Proteomes" id="UP000198729">
    <property type="component" value="Unassembled WGS sequence"/>
</dbReference>
<gene>
    <name evidence="16" type="ORF">NSMM_350033</name>
</gene>
<dbReference type="PANTHER" id="PTHR42844:SF1">
    <property type="entry name" value="DIHYDRONEOPTERIN ALDOLASE 1-RELATED"/>
    <property type="match status" value="1"/>
</dbReference>
<dbReference type="GO" id="GO:0046656">
    <property type="term" value="P:folic acid biosynthetic process"/>
    <property type="evidence" value="ECO:0007669"/>
    <property type="project" value="UniProtKB-KW"/>
</dbReference>
<dbReference type="EC" id="4.1.2.25" evidence="6"/>
<dbReference type="InterPro" id="IPR006156">
    <property type="entry name" value="Dihydroneopterin_aldolase"/>
</dbReference>
<dbReference type="EMBL" id="FMWO01000042">
    <property type="protein sequence ID" value="SCZ85169.1"/>
    <property type="molecule type" value="Genomic_DNA"/>
</dbReference>
<evidence type="ECO:0000256" key="11">
    <source>
        <dbReference type="ARBA" id="ARBA00029947"/>
    </source>
</evidence>
<dbReference type="GO" id="GO:0016853">
    <property type="term" value="F:isomerase activity"/>
    <property type="evidence" value="ECO:0007669"/>
    <property type="project" value="UniProtKB-KW"/>
</dbReference>
<evidence type="ECO:0000256" key="8">
    <source>
        <dbReference type="ARBA" id="ARBA00022909"/>
    </source>
</evidence>
<accession>A0A1G5SFJ4</accession>
<dbReference type="SUPFAM" id="SSF55620">
    <property type="entry name" value="Tetrahydrobiopterin biosynthesis enzymes-like"/>
    <property type="match status" value="1"/>
</dbReference>
<keyword evidence="17" id="KW-1185">Reference proteome</keyword>
<dbReference type="GO" id="GO:0004150">
    <property type="term" value="F:dihydroneopterin aldolase activity"/>
    <property type="evidence" value="ECO:0007669"/>
    <property type="project" value="UniProtKB-EC"/>
</dbReference>
<name>A0A1G5SFJ4_9PROT</name>
<evidence type="ECO:0000259" key="15">
    <source>
        <dbReference type="SMART" id="SM00905"/>
    </source>
</evidence>
<sequence length="123" mass="14222">MDIIFLEAFRIKTLIGIYPWEKKIPQTIELNLEIGLPSKHDYLTDQIEDTLDYAQIVERIRAMLAEQHFSLLETLTENIAQMILTEFQSPWVKVNAAKLDVLDGVRKLGITIERGKRGQPHFS</sequence>
<keyword evidence="9" id="KW-0413">Isomerase</keyword>
<dbReference type="InterPro" id="IPR043133">
    <property type="entry name" value="GTP-CH-I_C/QueF"/>
</dbReference>
<evidence type="ECO:0000256" key="6">
    <source>
        <dbReference type="ARBA" id="ARBA00013043"/>
    </source>
</evidence>
<dbReference type="AlphaFoldDB" id="A0A1G5SFJ4"/>
<dbReference type="Gene3D" id="3.30.1130.10">
    <property type="match status" value="1"/>
</dbReference>
<dbReference type="Pfam" id="PF02152">
    <property type="entry name" value="FolB"/>
    <property type="match status" value="1"/>
</dbReference>
<keyword evidence="10" id="KW-0456">Lyase</keyword>
<evidence type="ECO:0000256" key="5">
    <source>
        <dbReference type="ARBA" id="ARBA00012234"/>
    </source>
</evidence>
<evidence type="ECO:0000256" key="10">
    <source>
        <dbReference type="ARBA" id="ARBA00023239"/>
    </source>
</evidence>
<dbReference type="OrthoDB" id="9810587at2"/>
<organism evidence="16 17">
    <name type="scientific">Nitrosomonas mobilis</name>
    <dbReference type="NCBI Taxonomy" id="51642"/>
    <lineage>
        <taxon>Bacteria</taxon>
        <taxon>Pseudomonadati</taxon>
        <taxon>Pseudomonadota</taxon>
        <taxon>Betaproteobacteria</taxon>
        <taxon>Nitrosomonadales</taxon>
        <taxon>Nitrosomonadaceae</taxon>
        <taxon>Nitrosomonas</taxon>
    </lineage>
</organism>
<evidence type="ECO:0000256" key="12">
    <source>
        <dbReference type="ARBA" id="ARBA00031101"/>
    </source>
</evidence>
<evidence type="ECO:0000256" key="13">
    <source>
        <dbReference type="ARBA" id="ARBA00032109"/>
    </source>
</evidence>
<evidence type="ECO:0000256" key="4">
    <source>
        <dbReference type="ARBA" id="ARBA00005708"/>
    </source>
</evidence>
<evidence type="ECO:0000256" key="2">
    <source>
        <dbReference type="ARBA" id="ARBA00001353"/>
    </source>
</evidence>
<comment type="pathway">
    <text evidence="3">Cofactor biosynthesis; tetrahydrofolate biosynthesis; 2-amino-4-hydroxy-6-hydroxymethyl-7,8-dihydropteridine diphosphate from 7,8-dihydroneopterin triphosphate: step 3/4.</text>
</comment>
<evidence type="ECO:0000256" key="9">
    <source>
        <dbReference type="ARBA" id="ARBA00023235"/>
    </source>
</evidence>
<comment type="similarity">
    <text evidence="4">Belongs to the DHNA family.</text>
</comment>
<evidence type="ECO:0000256" key="3">
    <source>
        <dbReference type="ARBA" id="ARBA00005013"/>
    </source>
</evidence>
<evidence type="ECO:0000313" key="17">
    <source>
        <dbReference type="Proteomes" id="UP000198729"/>
    </source>
</evidence>
<proteinExistence type="inferred from homology"/>
<feature type="domain" description="Dihydroneopterin aldolase/epimerase" evidence="15">
    <location>
        <begin position="4"/>
        <end position="114"/>
    </location>
</feature>
<dbReference type="STRING" id="51642.NSMM_350033"/>
<dbReference type="GO" id="GO:0005737">
    <property type="term" value="C:cytoplasm"/>
    <property type="evidence" value="ECO:0007669"/>
    <property type="project" value="TreeGrafter"/>
</dbReference>
<evidence type="ECO:0000256" key="14">
    <source>
        <dbReference type="ARBA" id="ARBA00032903"/>
    </source>
</evidence>
<dbReference type="RefSeq" id="WP_090285212.1">
    <property type="nucleotide sequence ID" value="NZ_FMWO01000042.1"/>
</dbReference>
<evidence type="ECO:0000256" key="7">
    <source>
        <dbReference type="ARBA" id="ARBA00018285"/>
    </source>
</evidence>
<dbReference type="InterPro" id="IPR006157">
    <property type="entry name" value="FolB_dom"/>
</dbReference>
<keyword evidence="8" id="KW-0289">Folate biosynthesis</keyword>